<dbReference type="SMART" id="SM00320">
    <property type="entry name" value="WD40"/>
    <property type="match status" value="9"/>
</dbReference>
<feature type="repeat" description="WD" evidence="3">
    <location>
        <begin position="644"/>
        <end position="669"/>
    </location>
</feature>
<protein>
    <recommendedName>
        <fullName evidence="5">NB-ARC domain-containing protein</fullName>
    </recommendedName>
</protein>
<gene>
    <name evidence="6" type="ORF">Aiant_68700</name>
</gene>
<dbReference type="SUPFAM" id="SSF52540">
    <property type="entry name" value="P-loop containing nucleoside triphosphate hydrolases"/>
    <property type="match status" value="1"/>
</dbReference>
<dbReference type="Proteomes" id="UP000676967">
    <property type="component" value="Chromosome"/>
</dbReference>
<keyword evidence="2" id="KW-0677">Repeat</keyword>
<proteinExistence type="predicted"/>
<dbReference type="InterPro" id="IPR036388">
    <property type="entry name" value="WH-like_DNA-bd_sf"/>
</dbReference>
<sequence length="1397" mass="147417">MTHGIRWRRWAEGAGARLGRARKPPPPAPPVPEPGPMPEPPEGVLVERSGLQTRLRSLLLDGEDRVVGIHGSGGFGKSTLVEQVSRLPEIRARFPGGVLWASIGQRRTGANLAALIGDLVVRLGGERPAVVSPLQAGRRLVAAVDQRAPMLLVLDDVWTADQLEPFLAGGPRSPRVVTTRVTTLLGADVPRLTVGPMTHDEATAVLLHDLPGLPLPDLTALLAHTGRWPLLLSLTNATLRERTSPPSPSPSPSASRLSPSSPSSSPLPRLSPSSPLSPPSPPLSPSSSRSSSPGDSLRASGVPARPRASGRQPGDLRGVAHRLVDQLGADGTVVLDPAVPSERERALDRVVQAALDLLPEADQRRFLELAIFPEGTTIPDHTLDLLWSGTGGLSPSASSDLRTALTRLGLLQRRSGGTWLRDVLRAYVRNRLPDAELPQVHRRLVEMARPRSGGPWWTVPQADRYLWRHLAFHLREARWWDELFAVATDLRRLAIGIPMLGVAAVVADLDRLPDPRAVALRARLSRAAPLLRPIRPASAFADVLLSRLAGAPELAAEAAGFAGEQRGRAGLVARWPLPDVGPDSLSRVIGAGVGWLDCGAVAGDGGWFAAGGESGVMCLVEPGSGAILGRLAGAGGVKALVAVGDRLVSGGTDGSLRVWDVRSRALERTLWTAGAEVLAVAAYGERIAAVGGRGELAVFDQVSRVFGWWGGERLVGCAFLDVDRVLTVSTTGTMTEHHLRTGRSQPISDPDGSAVLAVAVDPDGSAVLPVAVDPDGSAVPRVAVDPNGSTVLPVAVDQDGSAVPRVAVDPDGSAVPRVAVDPDGSAVIAVAVDPAGEWVALSRTDGEIRVHGLRDGGESVVLRGHQGCASTLVAFGDRIISGGEDGTVRIWDRYGPEVAVVRAHAGWVTSCVLTPDRRTLITTGSDTTIRVWHLPRLIQETVAGPIDWVNTCALLPPCAPHPSDMPASSGGLGSSGLELVTGGRDGMVRLWRAADALASPIWSAGEPVTHCAVAPDGNWIAALCAGRTVLLRRPDPAAVSHPTGEWEMEEWPAAVGCAVAPDLVAWWDTAGGLEIRSVTGAGFFRRAHSHPVRAAAFLPRHRLIFTDESGTLTVWHYRSGRTRSIPAPSFPTPRTTSPHLTDTDHSDRDHLADAGQSDRDQLADAGQSDRDRVDVGRAHRDRVNSGRADHDRVESGRADRDRLDFGRADRDPIDGGIADRDGVDGRRADQDGVGGGRACRDGVGGGRADRDGVSGGRADRDGVAGGRGLTIQVVADRIVLVDAVGVAVFSVRGLRPIAAAGFGDGPVTDGAISADGRWLATTSEAGELRIWPLPQPTEDLEPVAAMRVDGALFACTWVPGNLDLYAVGQRGVYAFTFRPPRVPPQPSAPTRRSRGSR</sequence>
<dbReference type="PRINTS" id="PR00320">
    <property type="entry name" value="GPROTEINBRPT"/>
</dbReference>
<feature type="region of interest" description="Disordered" evidence="4">
    <location>
        <begin position="15"/>
        <end position="44"/>
    </location>
</feature>
<keyword evidence="1 3" id="KW-0853">WD repeat</keyword>
<evidence type="ECO:0000256" key="1">
    <source>
        <dbReference type="ARBA" id="ARBA00022574"/>
    </source>
</evidence>
<feature type="domain" description="NB-ARC" evidence="5">
    <location>
        <begin position="58"/>
        <end position="182"/>
    </location>
</feature>
<evidence type="ECO:0000259" key="5">
    <source>
        <dbReference type="Pfam" id="PF00931"/>
    </source>
</evidence>
<feature type="compositionally biased region" description="Basic and acidic residues" evidence="4">
    <location>
        <begin position="1247"/>
        <end position="1261"/>
    </location>
</feature>
<dbReference type="PANTHER" id="PTHR19848:SF8">
    <property type="entry name" value="F-BOX AND WD REPEAT DOMAIN CONTAINING 7"/>
    <property type="match status" value="1"/>
</dbReference>
<dbReference type="InterPro" id="IPR002182">
    <property type="entry name" value="NB-ARC"/>
</dbReference>
<dbReference type="PROSITE" id="PS50082">
    <property type="entry name" value="WD_REPEATS_2"/>
    <property type="match status" value="3"/>
</dbReference>
<evidence type="ECO:0000256" key="2">
    <source>
        <dbReference type="ARBA" id="ARBA00022737"/>
    </source>
</evidence>
<dbReference type="SUPFAM" id="SSF50969">
    <property type="entry name" value="YVTN repeat-like/Quinoprotein amine dehydrogenase"/>
    <property type="match status" value="1"/>
</dbReference>
<dbReference type="InterPro" id="IPR015943">
    <property type="entry name" value="WD40/YVTN_repeat-like_dom_sf"/>
</dbReference>
<dbReference type="InterPro" id="IPR027417">
    <property type="entry name" value="P-loop_NTPase"/>
</dbReference>
<feature type="region of interest" description="Disordered" evidence="4">
    <location>
        <begin position="1122"/>
        <end position="1261"/>
    </location>
</feature>
<feature type="compositionally biased region" description="Basic and acidic residues" evidence="4">
    <location>
        <begin position="1141"/>
        <end position="1230"/>
    </location>
</feature>
<dbReference type="PRINTS" id="PR00364">
    <property type="entry name" value="DISEASERSIST"/>
</dbReference>
<evidence type="ECO:0000313" key="6">
    <source>
        <dbReference type="EMBL" id="BCJ46213.1"/>
    </source>
</evidence>
<dbReference type="PROSITE" id="PS00678">
    <property type="entry name" value="WD_REPEATS_1"/>
    <property type="match status" value="1"/>
</dbReference>
<feature type="region of interest" description="Disordered" evidence="4">
    <location>
        <begin position="240"/>
        <end position="316"/>
    </location>
</feature>
<feature type="compositionally biased region" description="Gly residues" evidence="4">
    <location>
        <begin position="1232"/>
        <end position="1246"/>
    </location>
</feature>
<dbReference type="Gene3D" id="1.25.40.370">
    <property type="match status" value="1"/>
</dbReference>
<evidence type="ECO:0000256" key="4">
    <source>
        <dbReference type="SAM" id="MobiDB-lite"/>
    </source>
</evidence>
<dbReference type="EMBL" id="AP023356">
    <property type="protein sequence ID" value="BCJ46213.1"/>
    <property type="molecule type" value="Genomic_DNA"/>
</dbReference>
<name>A0ABM7M3I1_9ACTN</name>
<organism evidence="6 7">
    <name type="scientific">Actinoplanes ianthinogenes</name>
    <dbReference type="NCBI Taxonomy" id="122358"/>
    <lineage>
        <taxon>Bacteria</taxon>
        <taxon>Bacillati</taxon>
        <taxon>Actinomycetota</taxon>
        <taxon>Actinomycetes</taxon>
        <taxon>Micromonosporales</taxon>
        <taxon>Micromonosporaceae</taxon>
        <taxon>Actinoplanes</taxon>
    </lineage>
</organism>
<dbReference type="Pfam" id="PF00400">
    <property type="entry name" value="WD40"/>
    <property type="match status" value="4"/>
</dbReference>
<dbReference type="SUPFAM" id="SSF50978">
    <property type="entry name" value="WD40 repeat-like"/>
    <property type="match status" value="1"/>
</dbReference>
<feature type="repeat" description="WD" evidence="3">
    <location>
        <begin position="901"/>
        <end position="934"/>
    </location>
</feature>
<dbReference type="Gene3D" id="1.10.10.10">
    <property type="entry name" value="Winged helix-like DNA-binding domain superfamily/Winged helix DNA-binding domain"/>
    <property type="match status" value="1"/>
</dbReference>
<reference evidence="6 7" key="1">
    <citation type="submission" date="2020-08" db="EMBL/GenBank/DDBJ databases">
        <title>Whole genome shotgun sequence of Actinoplanes ianthinogenes NBRC 13996.</title>
        <authorList>
            <person name="Komaki H."/>
            <person name="Tamura T."/>
        </authorList>
    </citation>
    <scope>NUCLEOTIDE SEQUENCE [LARGE SCALE GENOMIC DNA]</scope>
    <source>
        <strain evidence="6 7">NBRC 13996</strain>
    </source>
</reference>
<dbReference type="InterPro" id="IPR011044">
    <property type="entry name" value="Quino_amine_DH_bsu"/>
</dbReference>
<feature type="repeat" description="WD" evidence="3">
    <location>
        <begin position="862"/>
        <end position="892"/>
    </location>
</feature>
<feature type="region of interest" description="Disordered" evidence="4">
    <location>
        <begin position="1378"/>
        <end position="1397"/>
    </location>
</feature>
<evidence type="ECO:0000313" key="7">
    <source>
        <dbReference type="Proteomes" id="UP000676967"/>
    </source>
</evidence>
<accession>A0ABM7M3I1</accession>
<keyword evidence="7" id="KW-1185">Reference proteome</keyword>
<feature type="compositionally biased region" description="Pro residues" evidence="4">
    <location>
        <begin position="275"/>
        <end position="284"/>
    </location>
</feature>
<dbReference type="InterPro" id="IPR036322">
    <property type="entry name" value="WD40_repeat_dom_sf"/>
</dbReference>
<dbReference type="InterPro" id="IPR001680">
    <property type="entry name" value="WD40_rpt"/>
</dbReference>
<dbReference type="InterPro" id="IPR020472">
    <property type="entry name" value="WD40_PAC1"/>
</dbReference>
<dbReference type="PANTHER" id="PTHR19848">
    <property type="entry name" value="WD40 REPEAT PROTEIN"/>
    <property type="match status" value="1"/>
</dbReference>
<evidence type="ECO:0000256" key="3">
    <source>
        <dbReference type="PROSITE-ProRule" id="PRU00221"/>
    </source>
</evidence>
<dbReference type="PROSITE" id="PS50294">
    <property type="entry name" value="WD_REPEATS_REGION"/>
    <property type="match status" value="2"/>
</dbReference>
<feature type="compositionally biased region" description="Pro residues" evidence="4">
    <location>
        <begin position="24"/>
        <end position="41"/>
    </location>
</feature>
<dbReference type="Pfam" id="PF00931">
    <property type="entry name" value="NB-ARC"/>
    <property type="match status" value="1"/>
</dbReference>
<dbReference type="InterPro" id="IPR019775">
    <property type="entry name" value="WD40_repeat_CS"/>
</dbReference>
<dbReference type="Gene3D" id="2.130.10.10">
    <property type="entry name" value="YVTN repeat-like/Quinoprotein amine dehydrogenase"/>
    <property type="match status" value="4"/>
</dbReference>
<feature type="compositionally biased region" description="Low complexity" evidence="4">
    <location>
        <begin position="252"/>
        <end position="274"/>
    </location>
</feature>
<dbReference type="Gene3D" id="3.40.50.300">
    <property type="entry name" value="P-loop containing nucleotide triphosphate hydrolases"/>
    <property type="match status" value="1"/>
</dbReference>